<keyword evidence="4" id="KW-0808">Transferase</keyword>
<evidence type="ECO:0000256" key="1">
    <source>
        <dbReference type="ARBA" id="ARBA00022741"/>
    </source>
</evidence>
<dbReference type="GO" id="GO:0005886">
    <property type="term" value="C:plasma membrane"/>
    <property type="evidence" value="ECO:0007669"/>
    <property type="project" value="TreeGrafter"/>
</dbReference>
<proteinExistence type="predicted"/>
<dbReference type="AlphaFoldDB" id="A0AAW2VCB4"/>
<sequence length="169" mass="19820">MSDLDWSNTLNIIKKLESAIEYIHCLAGGYLHRDIKCDNVLLIENYGLKLSDFGTMIQEDGERRQSDDVYSFAVIILQIILKSRMVAKDNKKYISRWAFEAHPPMILSHYILQKRRSARPWQRYGQTEQVQVKPPSSMMAYQTTPFVSSPFVWQDITDKEVHEMDEIFK</sequence>
<dbReference type="Gene3D" id="1.10.510.10">
    <property type="entry name" value="Transferase(Phosphotransferase) domain 1"/>
    <property type="match status" value="1"/>
</dbReference>
<dbReference type="PANTHER" id="PTHR27001:SF931">
    <property type="entry name" value="OS11G0664100 PROTEIN"/>
    <property type="match status" value="1"/>
</dbReference>
<name>A0AAW2VCB4_9LAMI</name>
<dbReference type="InterPro" id="IPR000719">
    <property type="entry name" value="Prot_kinase_dom"/>
</dbReference>
<dbReference type="PROSITE" id="PS00108">
    <property type="entry name" value="PROTEIN_KINASE_ST"/>
    <property type="match status" value="1"/>
</dbReference>
<feature type="domain" description="Protein kinase" evidence="3">
    <location>
        <begin position="1"/>
        <end position="169"/>
    </location>
</feature>
<evidence type="ECO:0000256" key="2">
    <source>
        <dbReference type="ARBA" id="ARBA00022840"/>
    </source>
</evidence>
<protein>
    <submittedName>
        <fullName evidence="4">LEAF RUST 10 DISEASE-RESISTANCE LOCUS RECEPTOR-LIKE PROTEIN KINASE-like 1.2</fullName>
    </submittedName>
</protein>
<keyword evidence="4" id="KW-0418">Kinase</keyword>
<accession>A0AAW2VCB4</accession>
<dbReference type="Pfam" id="PF00069">
    <property type="entry name" value="Pkinase"/>
    <property type="match status" value="1"/>
</dbReference>
<comment type="caution">
    <text evidence="4">The sequence shown here is derived from an EMBL/GenBank/DDBJ whole genome shotgun (WGS) entry which is preliminary data.</text>
</comment>
<dbReference type="GO" id="GO:0004672">
    <property type="term" value="F:protein kinase activity"/>
    <property type="evidence" value="ECO:0007669"/>
    <property type="project" value="InterPro"/>
</dbReference>
<dbReference type="PROSITE" id="PS50011">
    <property type="entry name" value="PROTEIN_KINASE_DOM"/>
    <property type="match status" value="1"/>
</dbReference>
<dbReference type="EMBL" id="JACGWN010000010">
    <property type="protein sequence ID" value="KAL0426723.1"/>
    <property type="molecule type" value="Genomic_DNA"/>
</dbReference>
<reference evidence="4" key="1">
    <citation type="submission" date="2020-06" db="EMBL/GenBank/DDBJ databases">
        <authorList>
            <person name="Li T."/>
            <person name="Hu X."/>
            <person name="Zhang T."/>
            <person name="Song X."/>
            <person name="Zhang H."/>
            <person name="Dai N."/>
            <person name="Sheng W."/>
            <person name="Hou X."/>
            <person name="Wei L."/>
        </authorList>
    </citation>
    <scope>NUCLEOTIDE SEQUENCE</scope>
    <source>
        <strain evidence="4">KEN1</strain>
        <tissue evidence="4">Leaf</tissue>
    </source>
</reference>
<dbReference type="InterPro" id="IPR011009">
    <property type="entry name" value="Kinase-like_dom_sf"/>
</dbReference>
<dbReference type="SUPFAM" id="SSF56112">
    <property type="entry name" value="Protein kinase-like (PK-like)"/>
    <property type="match status" value="1"/>
</dbReference>
<dbReference type="PANTHER" id="PTHR27001">
    <property type="entry name" value="OS01G0253100 PROTEIN"/>
    <property type="match status" value="1"/>
</dbReference>
<evidence type="ECO:0000313" key="4">
    <source>
        <dbReference type="EMBL" id="KAL0426723.1"/>
    </source>
</evidence>
<organism evidence="4">
    <name type="scientific">Sesamum latifolium</name>
    <dbReference type="NCBI Taxonomy" id="2727402"/>
    <lineage>
        <taxon>Eukaryota</taxon>
        <taxon>Viridiplantae</taxon>
        <taxon>Streptophyta</taxon>
        <taxon>Embryophyta</taxon>
        <taxon>Tracheophyta</taxon>
        <taxon>Spermatophyta</taxon>
        <taxon>Magnoliopsida</taxon>
        <taxon>eudicotyledons</taxon>
        <taxon>Gunneridae</taxon>
        <taxon>Pentapetalae</taxon>
        <taxon>asterids</taxon>
        <taxon>lamiids</taxon>
        <taxon>Lamiales</taxon>
        <taxon>Pedaliaceae</taxon>
        <taxon>Sesamum</taxon>
    </lineage>
</organism>
<evidence type="ECO:0000259" key="3">
    <source>
        <dbReference type="PROSITE" id="PS50011"/>
    </source>
</evidence>
<keyword evidence="1" id="KW-0547">Nucleotide-binding</keyword>
<reference evidence="4" key="2">
    <citation type="journal article" date="2024" name="Plant">
        <title>Genomic evolution and insights into agronomic trait innovations of Sesamum species.</title>
        <authorList>
            <person name="Miao H."/>
            <person name="Wang L."/>
            <person name="Qu L."/>
            <person name="Liu H."/>
            <person name="Sun Y."/>
            <person name="Le M."/>
            <person name="Wang Q."/>
            <person name="Wei S."/>
            <person name="Zheng Y."/>
            <person name="Lin W."/>
            <person name="Duan Y."/>
            <person name="Cao H."/>
            <person name="Xiong S."/>
            <person name="Wang X."/>
            <person name="Wei L."/>
            <person name="Li C."/>
            <person name="Ma Q."/>
            <person name="Ju M."/>
            <person name="Zhao R."/>
            <person name="Li G."/>
            <person name="Mu C."/>
            <person name="Tian Q."/>
            <person name="Mei H."/>
            <person name="Zhang T."/>
            <person name="Gao T."/>
            <person name="Zhang H."/>
        </authorList>
    </citation>
    <scope>NUCLEOTIDE SEQUENCE</scope>
    <source>
        <strain evidence="4">KEN1</strain>
    </source>
</reference>
<dbReference type="GO" id="GO:0005524">
    <property type="term" value="F:ATP binding"/>
    <property type="evidence" value="ECO:0007669"/>
    <property type="project" value="UniProtKB-KW"/>
</dbReference>
<gene>
    <name evidence="4" type="ORF">Slati_2847100</name>
</gene>
<keyword evidence="4" id="KW-0675">Receptor</keyword>
<dbReference type="InterPro" id="IPR008271">
    <property type="entry name" value="Ser/Thr_kinase_AS"/>
</dbReference>
<keyword evidence="2" id="KW-0067">ATP-binding</keyword>